<sequence length="199" mass="22880">MEEGEEDAEREEEEEEMTQEDLSHMEDVSEPSFPSRHSSNWRKPPLSPRWACMHREGPFGYCRSLSSSMENMTFSGAPLSPTRGSFPSLNETMNKACMFDRRGFRDDTSLQCSKSQEWAKSPDSSQDLDSRGKSHNRKTVKIKESSADPESLESRLSDALWRRRRRFIGEPLCWSASTSLSQLNFDPTDLMQKQAFSHQ</sequence>
<evidence type="ECO:0000256" key="1">
    <source>
        <dbReference type="SAM" id="MobiDB-lite"/>
    </source>
</evidence>
<feature type="region of interest" description="Disordered" evidence="1">
    <location>
        <begin position="108"/>
        <end position="154"/>
    </location>
</feature>
<feature type="region of interest" description="Disordered" evidence="1">
    <location>
        <begin position="1"/>
        <end position="46"/>
    </location>
</feature>
<protein>
    <submittedName>
        <fullName evidence="2">Uncharacterized protein</fullName>
    </submittedName>
</protein>
<name>A0ABV0P963_9TELE</name>
<evidence type="ECO:0000313" key="3">
    <source>
        <dbReference type="Proteomes" id="UP001476798"/>
    </source>
</evidence>
<dbReference type="Proteomes" id="UP001476798">
    <property type="component" value="Unassembled WGS sequence"/>
</dbReference>
<gene>
    <name evidence="2" type="ORF">GOODEAATRI_030893</name>
</gene>
<evidence type="ECO:0000313" key="2">
    <source>
        <dbReference type="EMBL" id="MEQ2179986.1"/>
    </source>
</evidence>
<keyword evidence="3" id="KW-1185">Reference proteome</keyword>
<feature type="compositionally biased region" description="Polar residues" evidence="1">
    <location>
        <begin position="109"/>
        <end position="127"/>
    </location>
</feature>
<reference evidence="2 3" key="1">
    <citation type="submission" date="2021-06" db="EMBL/GenBank/DDBJ databases">
        <authorList>
            <person name="Palmer J.M."/>
        </authorList>
    </citation>
    <scope>NUCLEOTIDE SEQUENCE [LARGE SCALE GENOMIC DNA]</scope>
    <source>
        <strain evidence="2 3">GA_2019</strain>
        <tissue evidence="2">Muscle</tissue>
    </source>
</reference>
<accession>A0ABV0P963</accession>
<feature type="non-terminal residue" evidence="2">
    <location>
        <position position="199"/>
    </location>
</feature>
<feature type="compositionally biased region" description="Basic and acidic residues" evidence="1">
    <location>
        <begin position="141"/>
        <end position="154"/>
    </location>
</feature>
<feature type="compositionally biased region" description="Acidic residues" evidence="1">
    <location>
        <begin position="1"/>
        <end position="19"/>
    </location>
</feature>
<organism evidence="2 3">
    <name type="scientific">Goodea atripinnis</name>
    <dbReference type="NCBI Taxonomy" id="208336"/>
    <lineage>
        <taxon>Eukaryota</taxon>
        <taxon>Metazoa</taxon>
        <taxon>Chordata</taxon>
        <taxon>Craniata</taxon>
        <taxon>Vertebrata</taxon>
        <taxon>Euteleostomi</taxon>
        <taxon>Actinopterygii</taxon>
        <taxon>Neopterygii</taxon>
        <taxon>Teleostei</taxon>
        <taxon>Neoteleostei</taxon>
        <taxon>Acanthomorphata</taxon>
        <taxon>Ovalentaria</taxon>
        <taxon>Atherinomorphae</taxon>
        <taxon>Cyprinodontiformes</taxon>
        <taxon>Goodeidae</taxon>
        <taxon>Goodea</taxon>
    </lineage>
</organism>
<dbReference type="EMBL" id="JAHRIO010065010">
    <property type="protein sequence ID" value="MEQ2179986.1"/>
    <property type="molecule type" value="Genomic_DNA"/>
</dbReference>
<comment type="caution">
    <text evidence="2">The sequence shown here is derived from an EMBL/GenBank/DDBJ whole genome shotgun (WGS) entry which is preliminary data.</text>
</comment>
<proteinExistence type="predicted"/>